<dbReference type="EMBL" id="KQ977673">
    <property type="protein sequence ID" value="KYN00613.1"/>
    <property type="molecule type" value="Genomic_DNA"/>
</dbReference>
<accession>A0A151IGP4</accession>
<sequence length="352" mass="40655">MDADDEKLINEQLNILENKQQATQHAVKNQIKILQTTIAHIENTEETIQTNEYTLANATKKLKTQLLTNEKTINIHEHFIVINAILNDLIRDAQDILEYLVFIRVGTLNPRLTPFSAIIENLRDTSLQLSEELRFPFKIGNNEWPTIEKTATISAYCDSKSIFTVLQFPLVAPSKYKLINAITLPVTHHKNVFVNLEIKNPLFAVNIEGHFYFIITENNLQKCKKLDSEYLCNGNFAIRRANLDKTCEIEIYLGNTEYNTNCKIEKILNNTLWIPLNNPHSWLYTTAKKEEIYIQCKDHGKIKRTIENTGKITIQNECKIITPHATLQSPKTTHETIIESFLPEHNIEHTYI</sequence>
<dbReference type="Proteomes" id="UP000078542">
    <property type="component" value="Unassembled WGS sequence"/>
</dbReference>
<reference evidence="1 2" key="1">
    <citation type="submission" date="2016-03" db="EMBL/GenBank/DDBJ databases">
        <title>Cyphomyrmex costatus WGS genome.</title>
        <authorList>
            <person name="Nygaard S."/>
            <person name="Hu H."/>
            <person name="Boomsma J."/>
            <person name="Zhang G."/>
        </authorList>
    </citation>
    <scope>NUCLEOTIDE SEQUENCE [LARGE SCALE GENOMIC DNA]</scope>
    <source>
        <strain evidence="1">MS0001</strain>
        <tissue evidence="1">Whole body</tissue>
    </source>
</reference>
<protein>
    <recommendedName>
        <fullName evidence="3">Envelope fusion protein</fullName>
    </recommendedName>
</protein>
<dbReference type="AlphaFoldDB" id="A0A151IGP4"/>
<evidence type="ECO:0008006" key="3">
    <source>
        <dbReference type="Google" id="ProtNLM"/>
    </source>
</evidence>
<proteinExistence type="predicted"/>
<evidence type="ECO:0000313" key="2">
    <source>
        <dbReference type="Proteomes" id="UP000078542"/>
    </source>
</evidence>
<evidence type="ECO:0000313" key="1">
    <source>
        <dbReference type="EMBL" id="KYN00613.1"/>
    </source>
</evidence>
<dbReference type="InterPro" id="IPR022048">
    <property type="entry name" value="Envelope_fusion-like"/>
</dbReference>
<gene>
    <name evidence="1" type="ORF">ALC62_08612</name>
</gene>
<organism evidence="1 2">
    <name type="scientific">Cyphomyrmex costatus</name>
    <dbReference type="NCBI Taxonomy" id="456900"/>
    <lineage>
        <taxon>Eukaryota</taxon>
        <taxon>Metazoa</taxon>
        <taxon>Ecdysozoa</taxon>
        <taxon>Arthropoda</taxon>
        <taxon>Hexapoda</taxon>
        <taxon>Insecta</taxon>
        <taxon>Pterygota</taxon>
        <taxon>Neoptera</taxon>
        <taxon>Endopterygota</taxon>
        <taxon>Hymenoptera</taxon>
        <taxon>Apocrita</taxon>
        <taxon>Aculeata</taxon>
        <taxon>Formicoidea</taxon>
        <taxon>Formicidae</taxon>
        <taxon>Myrmicinae</taxon>
        <taxon>Cyphomyrmex</taxon>
    </lineage>
</organism>
<keyword evidence="2" id="KW-1185">Reference proteome</keyword>
<dbReference type="Pfam" id="PF12259">
    <property type="entry name" value="Baculo_F"/>
    <property type="match status" value="1"/>
</dbReference>
<dbReference type="STRING" id="456900.A0A151IGP4"/>
<name>A0A151IGP4_9HYME</name>